<protein>
    <recommendedName>
        <fullName evidence="1">CTHRC1 C-terminal domain-containing protein</fullName>
    </recommendedName>
</protein>
<evidence type="ECO:0000313" key="3">
    <source>
        <dbReference type="Proteomes" id="UP001152795"/>
    </source>
</evidence>
<gene>
    <name evidence="2" type="ORF">PACLA_8A028321</name>
</gene>
<evidence type="ECO:0000313" key="2">
    <source>
        <dbReference type="EMBL" id="CAB4017752.1"/>
    </source>
</evidence>
<comment type="caution">
    <text evidence="2">The sequence shown here is derived from an EMBL/GenBank/DDBJ whole genome shotgun (WGS) entry which is preliminary data.</text>
</comment>
<feature type="domain" description="CTHRC1 C-terminal" evidence="1">
    <location>
        <begin position="108"/>
        <end position="239"/>
    </location>
</feature>
<sequence>MCAFRYYNCLQSKPLIVVVLTKQIYSSPCKYTTLNALLQRSLSHNPVPDCIDNNYCRDDINLDFLDVVLHIDCCCKTGTHKPKCSTSCNGPVGTKGAPGEKGSDSGLYSNWKQCAWARSDGKDNGLIQECLFNKKHHDSSLKVSYGGNLRIYNCNSCCKRWYFTFNGAECKKPLAIDGVFYMARGAGGHGDIHRHRYIEGYCNKIPIGIVRVGFWVGNCNGYGNADAHSGWNSISRIVIEEVPPAQP</sequence>
<proteinExistence type="predicted"/>
<accession>A0A7D9J0D1</accession>
<dbReference type="Pfam" id="PF25815">
    <property type="entry name" value="CTHRC1_C"/>
    <property type="match status" value="1"/>
</dbReference>
<evidence type="ECO:0000259" key="1">
    <source>
        <dbReference type="Pfam" id="PF25815"/>
    </source>
</evidence>
<organism evidence="2 3">
    <name type="scientific">Paramuricea clavata</name>
    <name type="common">Red gorgonian</name>
    <name type="synonym">Violescent sea-whip</name>
    <dbReference type="NCBI Taxonomy" id="317549"/>
    <lineage>
        <taxon>Eukaryota</taxon>
        <taxon>Metazoa</taxon>
        <taxon>Cnidaria</taxon>
        <taxon>Anthozoa</taxon>
        <taxon>Octocorallia</taxon>
        <taxon>Malacalcyonacea</taxon>
        <taxon>Plexauridae</taxon>
        <taxon>Paramuricea</taxon>
    </lineage>
</organism>
<dbReference type="EMBL" id="CACRXK020009695">
    <property type="protein sequence ID" value="CAB4017752.1"/>
    <property type="molecule type" value="Genomic_DNA"/>
</dbReference>
<reference evidence="2" key="1">
    <citation type="submission" date="2020-04" db="EMBL/GenBank/DDBJ databases">
        <authorList>
            <person name="Alioto T."/>
            <person name="Alioto T."/>
            <person name="Gomez Garrido J."/>
        </authorList>
    </citation>
    <scope>NUCLEOTIDE SEQUENCE</scope>
    <source>
        <strain evidence="2">A484AB</strain>
    </source>
</reference>
<dbReference type="OrthoDB" id="5977433at2759"/>
<keyword evidence="3" id="KW-1185">Reference proteome</keyword>
<dbReference type="AlphaFoldDB" id="A0A7D9J0D1"/>
<dbReference type="Proteomes" id="UP001152795">
    <property type="component" value="Unassembled WGS sequence"/>
</dbReference>
<name>A0A7D9J0D1_PARCT</name>
<dbReference type="InterPro" id="IPR057873">
    <property type="entry name" value="CTHRC1_C"/>
</dbReference>